<dbReference type="SUPFAM" id="SSF50998">
    <property type="entry name" value="Quinoprotein alcohol dehydrogenase-like"/>
    <property type="match status" value="1"/>
</dbReference>
<keyword evidence="1" id="KW-0472">Membrane</keyword>
<dbReference type="OrthoDB" id="105314at2"/>
<dbReference type="RefSeq" id="WP_052740596.1">
    <property type="nucleotide sequence ID" value="NZ_LAYJ01000118.1"/>
</dbReference>
<proteinExistence type="predicted"/>
<keyword evidence="1" id="KW-0812">Transmembrane</keyword>
<dbReference type="InterPro" id="IPR015943">
    <property type="entry name" value="WD40/YVTN_repeat-like_dom_sf"/>
</dbReference>
<reference evidence="3 4" key="1">
    <citation type="submission" date="2015-04" db="EMBL/GenBank/DDBJ databases">
        <title>Draft genome sequence of bacteremic isolate Catabacter hongkongensis type strain HKU16T.</title>
        <authorList>
            <person name="Lau S.K."/>
            <person name="Teng J.L."/>
            <person name="Huang Y."/>
            <person name="Curreem S.O."/>
            <person name="Tsui S.K."/>
            <person name="Woo P.C."/>
        </authorList>
    </citation>
    <scope>NUCLEOTIDE SEQUENCE [LARGE SCALE GENOMIC DNA]</scope>
    <source>
        <strain evidence="3 4">HKU16</strain>
    </source>
</reference>
<evidence type="ECO:0000313" key="4">
    <source>
        <dbReference type="Proteomes" id="UP000034076"/>
    </source>
</evidence>
<accession>A0A0M2NFR7</accession>
<sequence length="551" mass="61196">MKTNRFIRIFMMALDTVVLFFLGLFRKFSKVYRYEATEQNNLEQQPHAVKGTSPEVLGIQPELELDGEAVSNYERPDKIDFPLTSPYTKMQGVVTFRGDNFRSGATYGTLTGAPKKLREGWAVTTGRLEKGYGKGYWTGSGWTGQPLIVRWDDQLKAVMNLYPHKKEKKGLVEAIYSTMDGNVYFIDIEDGEKTRDDLHVGLPFKGAGALDPRGIPLLYLGPGDSCGDEPARGFIYSLIDCKKLYEFGAQDPFSLRKFHGYDSSVLVSESTDTLIAPGENGIIYTMKLNTKFDIKTGELSIDPSQIVKLRYRTSRSSEQSYWLGMEDSGVIWKNYLYIADNGGTMMCIDLNTMKIIWAQDVVDDTNGSPVFSVEDGVPYLYIATSLHWTASRRLKLGDVPVFKINAITGEYVWKHTYLCNTVAGISGGVQATCINGKQNISDLVIFPVARTPQVRTGILAALDKKTGETVWEFNTGKYVWSSPVDLYDGNGNAYIITCNSVGDMMLLDGRSGKLIDRINLGANIEASPAVFGDTLVVGTRGQKIYGIKIES</sequence>
<gene>
    <name evidence="3" type="ORF">CHK_2721</name>
</gene>
<dbReference type="PATRIC" id="fig|270498.16.peg.2604"/>
<dbReference type="InterPro" id="IPR011047">
    <property type="entry name" value="Quinoprotein_ADH-like_sf"/>
</dbReference>
<organism evidence="3 4">
    <name type="scientific">Christensenella hongkongensis</name>
    <dbReference type="NCBI Taxonomy" id="270498"/>
    <lineage>
        <taxon>Bacteria</taxon>
        <taxon>Bacillati</taxon>
        <taxon>Bacillota</taxon>
        <taxon>Clostridia</taxon>
        <taxon>Christensenellales</taxon>
        <taxon>Christensenellaceae</taxon>
        <taxon>Christensenella</taxon>
    </lineage>
</organism>
<dbReference type="Gene3D" id="2.130.10.10">
    <property type="entry name" value="YVTN repeat-like/Quinoprotein amine dehydrogenase"/>
    <property type="match status" value="2"/>
</dbReference>
<dbReference type="EMBL" id="LAYJ01000118">
    <property type="protein sequence ID" value="KKI49811.1"/>
    <property type="molecule type" value="Genomic_DNA"/>
</dbReference>
<dbReference type="PANTHER" id="PTHR34512:SF30">
    <property type="entry name" value="OUTER MEMBRANE PROTEIN ASSEMBLY FACTOR BAMB"/>
    <property type="match status" value="1"/>
</dbReference>
<name>A0A0M2NFR7_9FIRM</name>
<dbReference type="STRING" id="270498.CHK_2721"/>
<dbReference type="Proteomes" id="UP000034076">
    <property type="component" value="Unassembled WGS sequence"/>
</dbReference>
<keyword evidence="4" id="KW-1185">Reference proteome</keyword>
<evidence type="ECO:0000313" key="3">
    <source>
        <dbReference type="EMBL" id="KKI49811.1"/>
    </source>
</evidence>
<feature type="transmembrane region" description="Helical" evidence="1">
    <location>
        <begin position="6"/>
        <end position="25"/>
    </location>
</feature>
<dbReference type="AlphaFoldDB" id="A0A0M2NFR7"/>
<keyword evidence="1" id="KW-1133">Transmembrane helix</keyword>
<dbReference type="SUPFAM" id="SSF63829">
    <property type="entry name" value="Calcium-dependent phosphotriesterase"/>
    <property type="match status" value="1"/>
</dbReference>
<dbReference type="PANTHER" id="PTHR34512">
    <property type="entry name" value="CELL SURFACE PROTEIN"/>
    <property type="match status" value="1"/>
</dbReference>
<dbReference type="InterPro" id="IPR002372">
    <property type="entry name" value="PQQ_rpt_dom"/>
</dbReference>
<feature type="domain" description="Pyrrolo-quinoline quinone repeat" evidence="2">
    <location>
        <begin position="456"/>
        <end position="549"/>
    </location>
</feature>
<evidence type="ECO:0000259" key="2">
    <source>
        <dbReference type="Pfam" id="PF13360"/>
    </source>
</evidence>
<comment type="caution">
    <text evidence="3">The sequence shown here is derived from an EMBL/GenBank/DDBJ whole genome shotgun (WGS) entry which is preliminary data.</text>
</comment>
<dbReference type="Pfam" id="PF13360">
    <property type="entry name" value="PQQ_2"/>
    <property type="match status" value="1"/>
</dbReference>
<evidence type="ECO:0000256" key="1">
    <source>
        <dbReference type="SAM" id="Phobius"/>
    </source>
</evidence>
<protein>
    <recommendedName>
        <fullName evidence="2">Pyrrolo-quinoline quinone repeat domain-containing protein</fullName>
    </recommendedName>
</protein>